<dbReference type="AlphaFoldDB" id="A0A0E9LRS4"/>
<accession>A0A0E9LRS4</accession>
<organism evidence="7 8">
    <name type="scientific">Geofilum rubicundum JCM 15548</name>
    <dbReference type="NCBI Taxonomy" id="1236989"/>
    <lineage>
        <taxon>Bacteria</taxon>
        <taxon>Pseudomonadati</taxon>
        <taxon>Bacteroidota</taxon>
        <taxon>Bacteroidia</taxon>
        <taxon>Marinilabiliales</taxon>
        <taxon>Marinilabiliaceae</taxon>
        <taxon>Geofilum</taxon>
    </lineage>
</organism>
<evidence type="ECO:0000313" key="7">
    <source>
        <dbReference type="EMBL" id="GAO28297.1"/>
    </source>
</evidence>
<evidence type="ECO:0000313" key="8">
    <source>
        <dbReference type="Proteomes" id="UP000032900"/>
    </source>
</evidence>
<evidence type="ECO:0000256" key="3">
    <source>
        <dbReference type="ARBA" id="ARBA00023082"/>
    </source>
</evidence>
<dbReference type="EMBL" id="BAZW01000002">
    <property type="protein sequence ID" value="GAO28297.1"/>
    <property type="molecule type" value="Genomic_DNA"/>
</dbReference>
<dbReference type="SUPFAM" id="SSF88659">
    <property type="entry name" value="Sigma3 and sigma4 domains of RNA polymerase sigma factors"/>
    <property type="match status" value="1"/>
</dbReference>
<reference evidence="7 8" key="1">
    <citation type="journal article" date="2015" name="Microbes Environ.">
        <title>Distribution and evolution of nitrogen fixation genes in the phylum bacteroidetes.</title>
        <authorList>
            <person name="Inoue J."/>
            <person name="Oshima K."/>
            <person name="Suda W."/>
            <person name="Sakamoto M."/>
            <person name="Iino T."/>
            <person name="Noda S."/>
            <person name="Hongoh Y."/>
            <person name="Hattori M."/>
            <person name="Ohkuma M."/>
        </authorList>
    </citation>
    <scope>NUCLEOTIDE SEQUENCE [LARGE SCALE GENOMIC DNA]</scope>
    <source>
        <strain evidence="7">JCM 15548</strain>
    </source>
</reference>
<dbReference type="Pfam" id="PF08281">
    <property type="entry name" value="Sigma70_r4_2"/>
    <property type="match status" value="1"/>
</dbReference>
<dbReference type="GO" id="GO:0006352">
    <property type="term" value="P:DNA-templated transcription initiation"/>
    <property type="evidence" value="ECO:0007669"/>
    <property type="project" value="InterPro"/>
</dbReference>
<dbReference type="SUPFAM" id="SSF88946">
    <property type="entry name" value="Sigma2 domain of RNA polymerase sigma factors"/>
    <property type="match status" value="1"/>
</dbReference>
<dbReference type="PANTHER" id="PTHR43133:SF51">
    <property type="entry name" value="RNA POLYMERASE SIGMA FACTOR"/>
    <property type="match status" value="1"/>
</dbReference>
<feature type="domain" description="RNA polymerase sigma factor 70 region 4 type 2" evidence="6">
    <location>
        <begin position="125"/>
        <end position="176"/>
    </location>
</feature>
<dbReference type="CDD" id="cd06171">
    <property type="entry name" value="Sigma70_r4"/>
    <property type="match status" value="1"/>
</dbReference>
<evidence type="ECO:0000259" key="5">
    <source>
        <dbReference type="Pfam" id="PF04542"/>
    </source>
</evidence>
<dbReference type="STRING" id="1236989.JCM15548_1372"/>
<dbReference type="InterPro" id="IPR013324">
    <property type="entry name" value="RNA_pol_sigma_r3/r4-like"/>
</dbReference>
<keyword evidence="2" id="KW-0805">Transcription regulation</keyword>
<keyword evidence="8" id="KW-1185">Reference proteome</keyword>
<comment type="similarity">
    <text evidence="1">Belongs to the sigma-70 factor family. ECF subfamily.</text>
</comment>
<evidence type="ECO:0000256" key="1">
    <source>
        <dbReference type="ARBA" id="ARBA00010641"/>
    </source>
</evidence>
<dbReference type="Pfam" id="PF04542">
    <property type="entry name" value="Sigma70_r2"/>
    <property type="match status" value="1"/>
</dbReference>
<name>A0A0E9LRS4_9BACT</name>
<dbReference type="GO" id="GO:0003677">
    <property type="term" value="F:DNA binding"/>
    <property type="evidence" value="ECO:0007669"/>
    <property type="project" value="InterPro"/>
</dbReference>
<gene>
    <name evidence="7" type="ORF">JCM15548_1372</name>
</gene>
<dbReference type="NCBIfam" id="TIGR02937">
    <property type="entry name" value="sigma70-ECF"/>
    <property type="match status" value="1"/>
</dbReference>
<proteinExistence type="inferred from homology"/>
<keyword evidence="4" id="KW-0804">Transcription</keyword>
<feature type="domain" description="RNA polymerase sigma-70 region 2" evidence="5">
    <location>
        <begin position="24"/>
        <end position="90"/>
    </location>
</feature>
<protein>
    <submittedName>
        <fullName evidence="7">RNA polymerase sigma factor RpoE</fullName>
    </submittedName>
</protein>
<keyword evidence="3" id="KW-0731">Sigma factor</keyword>
<dbReference type="GO" id="GO:0016987">
    <property type="term" value="F:sigma factor activity"/>
    <property type="evidence" value="ECO:0007669"/>
    <property type="project" value="UniProtKB-KW"/>
</dbReference>
<evidence type="ECO:0000259" key="6">
    <source>
        <dbReference type="Pfam" id="PF08281"/>
    </source>
</evidence>
<dbReference type="Gene3D" id="1.10.10.10">
    <property type="entry name" value="Winged helix-like DNA-binding domain superfamily/Winged helix DNA-binding domain"/>
    <property type="match status" value="1"/>
</dbReference>
<dbReference type="Proteomes" id="UP000032900">
    <property type="component" value="Unassembled WGS sequence"/>
</dbReference>
<dbReference type="Gene3D" id="1.10.1740.10">
    <property type="match status" value="1"/>
</dbReference>
<dbReference type="InterPro" id="IPR007627">
    <property type="entry name" value="RNA_pol_sigma70_r2"/>
</dbReference>
<dbReference type="InterPro" id="IPR039425">
    <property type="entry name" value="RNA_pol_sigma-70-like"/>
</dbReference>
<dbReference type="InterPro" id="IPR036388">
    <property type="entry name" value="WH-like_DNA-bd_sf"/>
</dbReference>
<dbReference type="PANTHER" id="PTHR43133">
    <property type="entry name" value="RNA POLYMERASE ECF-TYPE SIGMA FACTO"/>
    <property type="match status" value="1"/>
</dbReference>
<comment type="caution">
    <text evidence="7">The sequence shown here is derived from an EMBL/GenBank/DDBJ whole genome shotgun (WGS) entry which is preliminary data.</text>
</comment>
<evidence type="ECO:0000256" key="4">
    <source>
        <dbReference type="ARBA" id="ARBA00023163"/>
    </source>
</evidence>
<evidence type="ECO:0000256" key="2">
    <source>
        <dbReference type="ARBA" id="ARBA00023015"/>
    </source>
</evidence>
<dbReference type="InterPro" id="IPR014284">
    <property type="entry name" value="RNA_pol_sigma-70_dom"/>
</dbReference>
<sequence>MKMQDDNAIIALIRAGDKEAYRQLVERYQQKVFQTCMGFVHNEADAADLSQDVFIKAYEKLHLFKGASQFSTWLYRMTTNMAINYIRKRKFRSWFQRIDDEKNEMDIKGGEGADAHLLRTEQKKLLRRALERLTTSQHKAFVLSHYQDLSNQELADVMDLSLKAAESLLFRARARMQATLKQMVKSERHEM</sequence>
<dbReference type="InterPro" id="IPR013325">
    <property type="entry name" value="RNA_pol_sigma_r2"/>
</dbReference>
<dbReference type="InterPro" id="IPR013249">
    <property type="entry name" value="RNA_pol_sigma70_r4_t2"/>
</dbReference>